<protein>
    <recommendedName>
        <fullName evidence="3">Type II toxin-antitoxin system RelE/ParE family toxin</fullName>
    </recommendedName>
</protein>
<reference evidence="1 2" key="1">
    <citation type="submission" date="2019-07" db="EMBL/GenBank/DDBJ databases">
        <title>New Mycobacterium species.</title>
        <authorList>
            <person name="Tortoli E."/>
            <person name="Ghielmetti G."/>
            <person name="Friedel U."/>
            <person name="Trovato A."/>
        </authorList>
    </citation>
    <scope>NUCLEOTIDE SEQUENCE [LARGE SCALE GENOMIC DNA]</scope>
    <source>
        <strain evidence="1 2">16-83</strain>
    </source>
</reference>
<sequence>MSGENQRPARYRLTFALDVLADLVAVQKADPAALEAAQAIIDDLAHGRVQGKLLGERRISGDLTGLARVKFDISSRRPQRFRLIYRQVDEDTRHVVAIGLRDEHAIYRTAVRRVTSA</sequence>
<dbReference type="Proteomes" id="UP000320513">
    <property type="component" value="Unassembled WGS sequence"/>
</dbReference>
<dbReference type="EMBL" id="VMQU01000146">
    <property type="protein sequence ID" value="TVS83452.1"/>
    <property type="molecule type" value="Genomic_DNA"/>
</dbReference>
<gene>
    <name evidence="1" type="ORF">FPZ47_23590</name>
</gene>
<evidence type="ECO:0000313" key="1">
    <source>
        <dbReference type="EMBL" id="TVS83452.1"/>
    </source>
</evidence>
<comment type="caution">
    <text evidence="1">The sequence shown here is derived from an EMBL/GenBank/DDBJ whole genome shotgun (WGS) entry which is preliminary data.</text>
</comment>
<dbReference type="RefSeq" id="WP_144955919.1">
    <property type="nucleotide sequence ID" value="NZ_VMQU01000146.1"/>
</dbReference>
<proteinExistence type="predicted"/>
<keyword evidence="2" id="KW-1185">Reference proteome</keyword>
<evidence type="ECO:0000313" key="2">
    <source>
        <dbReference type="Proteomes" id="UP000320513"/>
    </source>
</evidence>
<dbReference type="OrthoDB" id="9958558at2"/>
<accession>A0A557XD31</accession>
<name>A0A557XD31_9MYCO</name>
<dbReference type="AlphaFoldDB" id="A0A557XD31"/>
<organism evidence="1 2">
    <name type="scientific">Mycobacterium helveticum</name>
    <dbReference type="NCBI Taxonomy" id="2592811"/>
    <lineage>
        <taxon>Bacteria</taxon>
        <taxon>Bacillati</taxon>
        <taxon>Actinomycetota</taxon>
        <taxon>Actinomycetes</taxon>
        <taxon>Mycobacteriales</taxon>
        <taxon>Mycobacteriaceae</taxon>
        <taxon>Mycobacterium</taxon>
    </lineage>
</organism>
<evidence type="ECO:0008006" key="3">
    <source>
        <dbReference type="Google" id="ProtNLM"/>
    </source>
</evidence>